<proteinExistence type="predicted"/>
<evidence type="ECO:0000259" key="5">
    <source>
        <dbReference type="PROSITE" id="PS50110"/>
    </source>
</evidence>
<dbReference type="AlphaFoldDB" id="A0A4P6KEJ1"/>
<dbReference type="SUPFAM" id="SSF52172">
    <property type="entry name" value="CheY-like"/>
    <property type="match status" value="1"/>
</dbReference>
<dbReference type="PRINTS" id="PR00038">
    <property type="entry name" value="HTHLUXR"/>
</dbReference>
<evidence type="ECO:0000256" key="2">
    <source>
        <dbReference type="PROSITE-ProRule" id="PRU00169"/>
    </source>
</evidence>
<gene>
    <name evidence="6" type="ORF">EVS81_06590</name>
</gene>
<dbReference type="InterPro" id="IPR011006">
    <property type="entry name" value="CheY-like_superfamily"/>
</dbReference>
<feature type="region of interest" description="Disordered" evidence="3">
    <location>
        <begin position="203"/>
        <end position="223"/>
    </location>
</feature>
<dbReference type="InterPro" id="IPR001789">
    <property type="entry name" value="Sig_transdc_resp-reg_receiver"/>
</dbReference>
<dbReference type="SMART" id="SM00421">
    <property type="entry name" value="HTH_LUXR"/>
    <property type="match status" value="1"/>
</dbReference>
<evidence type="ECO:0000259" key="4">
    <source>
        <dbReference type="PROSITE" id="PS50043"/>
    </source>
</evidence>
<reference evidence="6 7" key="1">
    <citation type="submission" date="2019-02" db="EMBL/GenBank/DDBJ databases">
        <authorList>
            <person name="Sun L."/>
            <person name="Pan D."/>
            <person name="Wu X."/>
        </authorList>
    </citation>
    <scope>NUCLEOTIDE SEQUENCE [LARGE SCALE GENOMIC DNA]</scope>
    <source>
        <strain evidence="6 7">JW-1</strain>
    </source>
</reference>
<keyword evidence="1" id="KW-0238">DNA-binding</keyword>
<accession>A0A4P6KEJ1</accession>
<dbReference type="Proteomes" id="UP000289260">
    <property type="component" value="Chromosome"/>
</dbReference>
<name>A0A4P6KEJ1_9MICO</name>
<organism evidence="6 7">
    <name type="scientific">Leucobacter triazinivorans</name>
    <dbReference type="NCBI Taxonomy" id="1784719"/>
    <lineage>
        <taxon>Bacteria</taxon>
        <taxon>Bacillati</taxon>
        <taxon>Actinomycetota</taxon>
        <taxon>Actinomycetes</taxon>
        <taxon>Micrococcales</taxon>
        <taxon>Microbacteriaceae</taxon>
        <taxon>Leucobacter</taxon>
    </lineage>
</organism>
<keyword evidence="7" id="KW-1185">Reference proteome</keyword>
<dbReference type="InterPro" id="IPR000792">
    <property type="entry name" value="Tscrpt_reg_LuxR_C"/>
</dbReference>
<dbReference type="CDD" id="cd06170">
    <property type="entry name" value="LuxR_C_like"/>
    <property type="match status" value="1"/>
</dbReference>
<dbReference type="Pfam" id="PF00072">
    <property type="entry name" value="Response_reg"/>
    <property type="match status" value="1"/>
</dbReference>
<dbReference type="GO" id="GO:0000160">
    <property type="term" value="P:phosphorelay signal transduction system"/>
    <property type="evidence" value="ECO:0007669"/>
    <property type="project" value="InterPro"/>
</dbReference>
<dbReference type="PROSITE" id="PS50043">
    <property type="entry name" value="HTH_LUXR_2"/>
    <property type="match status" value="1"/>
</dbReference>
<dbReference type="GO" id="GO:0003677">
    <property type="term" value="F:DNA binding"/>
    <property type="evidence" value="ECO:0007669"/>
    <property type="project" value="UniProtKB-KW"/>
</dbReference>
<dbReference type="SMART" id="SM00448">
    <property type="entry name" value="REC"/>
    <property type="match status" value="1"/>
</dbReference>
<dbReference type="PROSITE" id="PS00622">
    <property type="entry name" value="HTH_LUXR_1"/>
    <property type="match status" value="1"/>
</dbReference>
<keyword evidence="2" id="KW-0597">Phosphoprotein</keyword>
<dbReference type="GO" id="GO:0006355">
    <property type="term" value="P:regulation of DNA-templated transcription"/>
    <property type="evidence" value="ECO:0007669"/>
    <property type="project" value="InterPro"/>
</dbReference>
<dbReference type="PROSITE" id="PS50110">
    <property type="entry name" value="RESPONSE_REGULATORY"/>
    <property type="match status" value="1"/>
</dbReference>
<dbReference type="KEGG" id="ltr:EVS81_06590"/>
<dbReference type="InterPro" id="IPR016032">
    <property type="entry name" value="Sig_transdc_resp-reg_C-effctor"/>
</dbReference>
<dbReference type="InterPro" id="IPR039420">
    <property type="entry name" value="WalR-like"/>
</dbReference>
<sequence length="223" mass="23556">MIRVLLADDEAMIRSALAALLGLEDDIEIVAECVDGEQAVDEALRVRPDVCLLDLEMPGLDGVEAAARIGVSVGTRCVVVTRHARPGVLRRALAAGVAGFLPKSRSADEVAAVIRRVAAGGRYVDPEVAADALSDARCPLTDRELDVLRAGRRGETTAQIARSLSLAPGTVRNHVSAVLGKLGLESRQQAVLMAEERGWIEPAYGSRALPSRSTRSPSATSES</sequence>
<evidence type="ECO:0000313" key="7">
    <source>
        <dbReference type="Proteomes" id="UP000289260"/>
    </source>
</evidence>
<protein>
    <submittedName>
        <fullName evidence="6">Response regulator transcription factor</fullName>
    </submittedName>
</protein>
<evidence type="ECO:0000313" key="6">
    <source>
        <dbReference type="EMBL" id="QBE48540.1"/>
    </source>
</evidence>
<dbReference type="Gene3D" id="3.40.50.2300">
    <property type="match status" value="1"/>
</dbReference>
<feature type="domain" description="Response regulatory" evidence="5">
    <location>
        <begin position="3"/>
        <end position="118"/>
    </location>
</feature>
<dbReference type="SUPFAM" id="SSF46894">
    <property type="entry name" value="C-terminal effector domain of the bipartite response regulators"/>
    <property type="match status" value="1"/>
</dbReference>
<dbReference type="Pfam" id="PF00196">
    <property type="entry name" value="GerE"/>
    <property type="match status" value="1"/>
</dbReference>
<dbReference type="OrthoDB" id="9808843at2"/>
<dbReference type="EMBL" id="CP035806">
    <property type="protein sequence ID" value="QBE48540.1"/>
    <property type="molecule type" value="Genomic_DNA"/>
</dbReference>
<feature type="modified residue" description="4-aspartylphosphate" evidence="2">
    <location>
        <position position="54"/>
    </location>
</feature>
<dbReference type="PANTHER" id="PTHR43214:SF42">
    <property type="entry name" value="TRANSCRIPTIONAL REGULATORY PROTEIN DESR"/>
    <property type="match status" value="1"/>
</dbReference>
<evidence type="ECO:0000256" key="3">
    <source>
        <dbReference type="SAM" id="MobiDB-lite"/>
    </source>
</evidence>
<dbReference type="RefSeq" id="WP_130109676.1">
    <property type="nucleotide sequence ID" value="NZ_CP035806.1"/>
</dbReference>
<evidence type="ECO:0000256" key="1">
    <source>
        <dbReference type="ARBA" id="ARBA00023125"/>
    </source>
</evidence>
<feature type="compositionally biased region" description="Low complexity" evidence="3">
    <location>
        <begin position="206"/>
        <end position="223"/>
    </location>
</feature>
<feature type="domain" description="HTH luxR-type" evidence="4">
    <location>
        <begin position="133"/>
        <end position="198"/>
    </location>
</feature>
<dbReference type="PANTHER" id="PTHR43214">
    <property type="entry name" value="TWO-COMPONENT RESPONSE REGULATOR"/>
    <property type="match status" value="1"/>
</dbReference>